<dbReference type="AlphaFoldDB" id="A0A2K3M9D3"/>
<feature type="non-terminal residue" evidence="2">
    <location>
        <position position="483"/>
    </location>
</feature>
<evidence type="ECO:0000313" key="2">
    <source>
        <dbReference type="EMBL" id="PNX87400.1"/>
    </source>
</evidence>
<comment type="caution">
    <text evidence="2">The sequence shown here is derived from an EMBL/GenBank/DDBJ whole genome shotgun (WGS) entry which is preliminary data.</text>
</comment>
<dbReference type="PANTHER" id="PTHR34427">
    <property type="entry name" value="DUF4283 DOMAIN PROTEIN"/>
    <property type="match status" value="1"/>
</dbReference>
<dbReference type="EMBL" id="ASHM01053743">
    <property type="protein sequence ID" value="PNX87400.1"/>
    <property type="molecule type" value="Genomic_DNA"/>
</dbReference>
<feature type="region of interest" description="Disordered" evidence="1">
    <location>
        <begin position="389"/>
        <end position="418"/>
    </location>
</feature>
<evidence type="ECO:0000313" key="3">
    <source>
        <dbReference type="Proteomes" id="UP000236291"/>
    </source>
</evidence>
<name>A0A2K3M9D3_TRIPR</name>
<sequence length="483" mass="53907">MRSYHSKADDMEWALNGVVATVFNGESIPVVQNRILDAGFNDLVLIPMGADKVFVRSTEKVDAMATINNAKEFFQLVFANWTRWENESSAYRRGAWVRLYGVPLHAWNEQFFQLCVFESGRFLRTDCCSVGKNRLDFARVLIATPELDIIKSSVTVLVDGIQVEIKIAEEGGYTMGEDSCLFDEESESEESQADCGEDHVDPEVYRSVEMLVDRFKEGLEEEEPDEVQGMRDKEIFDESDARPVSSRAGTPSVLRKGSQDLSGVQDGQEDASTPRKEALIRPSKRSFFSKRTSSCPPEARRSVLSGPWSLEWLQDQNHGDAGVIFSASKRSRKVFHQGQNFIIMGEQDPRRRKAGGPLRHPLHSIKKVARMPSKDRCEVLKVLKKSVRRRRGGDEINRSCSMSRQATSGDSSSSGSVNNDWKNWVAVQGNDQMAVDDVWGIGKAIGVKFKGDNVNMFNILSRASKGKKQSSGQMSGAGGTRKV</sequence>
<gene>
    <name evidence="2" type="ORF">L195_g043488</name>
</gene>
<proteinExistence type="predicted"/>
<evidence type="ECO:0000256" key="1">
    <source>
        <dbReference type="SAM" id="MobiDB-lite"/>
    </source>
</evidence>
<reference evidence="2 3" key="1">
    <citation type="journal article" date="2014" name="Am. J. Bot.">
        <title>Genome assembly and annotation for red clover (Trifolium pratense; Fabaceae).</title>
        <authorList>
            <person name="Istvanek J."/>
            <person name="Jaros M."/>
            <person name="Krenek A."/>
            <person name="Repkova J."/>
        </authorList>
    </citation>
    <scope>NUCLEOTIDE SEQUENCE [LARGE SCALE GENOMIC DNA]</scope>
    <source>
        <strain evidence="3">cv. Tatra</strain>
        <tissue evidence="2">Young leaves</tissue>
    </source>
</reference>
<feature type="region of interest" description="Disordered" evidence="1">
    <location>
        <begin position="216"/>
        <end position="300"/>
    </location>
</feature>
<feature type="region of interest" description="Disordered" evidence="1">
    <location>
        <begin position="461"/>
        <end position="483"/>
    </location>
</feature>
<feature type="compositionally biased region" description="Basic and acidic residues" evidence="1">
    <location>
        <begin position="228"/>
        <end position="241"/>
    </location>
</feature>
<organism evidence="2 3">
    <name type="scientific">Trifolium pratense</name>
    <name type="common">Red clover</name>
    <dbReference type="NCBI Taxonomy" id="57577"/>
    <lineage>
        <taxon>Eukaryota</taxon>
        <taxon>Viridiplantae</taxon>
        <taxon>Streptophyta</taxon>
        <taxon>Embryophyta</taxon>
        <taxon>Tracheophyta</taxon>
        <taxon>Spermatophyta</taxon>
        <taxon>Magnoliopsida</taxon>
        <taxon>eudicotyledons</taxon>
        <taxon>Gunneridae</taxon>
        <taxon>Pentapetalae</taxon>
        <taxon>rosids</taxon>
        <taxon>fabids</taxon>
        <taxon>Fabales</taxon>
        <taxon>Fabaceae</taxon>
        <taxon>Papilionoideae</taxon>
        <taxon>50 kb inversion clade</taxon>
        <taxon>NPAAA clade</taxon>
        <taxon>Hologalegina</taxon>
        <taxon>IRL clade</taxon>
        <taxon>Trifolieae</taxon>
        <taxon>Trifolium</taxon>
    </lineage>
</organism>
<accession>A0A2K3M9D3</accession>
<feature type="compositionally biased region" description="Polar residues" evidence="1">
    <location>
        <begin position="398"/>
        <end position="407"/>
    </location>
</feature>
<dbReference type="PANTHER" id="PTHR34427:SF5">
    <property type="entry name" value="DUF4283 DOMAIN-CONTAINING PROTEIN"/>
    <property type="match status" value="1"/>
</dbReference>
<protein>
    <submittedName>
        <fullName evidence="2">Uncharacterized protein</fullName>
    </submittedName>
</protein>
<dbReference type="Proteomes" id="UP000236291">
    <property type="component" value="Unassembled WGS sequence"/>
</dbReference>
<reference evidence="2 3" key="2">
    <citation type="journal article" date="2017" name="Front. Plant Sci.">
        <title>Gene Classification and Mining of Molecular Markers Useful in Red Clover (Trifolium pratense) Breeding.</title>
        <authorList>
            <person name="Istvanek J."/>
            <person name="Dluhosova J."/>
            <person name="Dluhos P."/>
            <person name="Patkova L."/>
            <person name="Nedelnik J."/>
            <person name="Repkova J."/>
        </authorList>
    </citation>
    <scope>NUCLEOTIDE SEQUENCE [LARGE SCALE GENOMIC DNA]</scope>
    <source>
        <strain evidence="3">cv. Tatra</strain>
        <tissue evidence="2">Young leaves</tissue>
    </source>
</reference>